<dbReference type="STRING" id="660518.SAMN05216218_101408"/>
<dbReference type="EMBL" id="FNBK01000001">
    <property type="protein sequence ID" value="SDE80890.1"/>
    <property type="molecule type" value="Genomic_DNA"/>
</dbReference>
<protein>
    <submittedName>
        <fullName evidence="3">Arylsulfatase A</fullName>
    </submittedName>
</protein>
<dbReference type="Gene3D" id="3.40.720.10">
    <property type="entry name" value="Alkaline Phosphatase, subunit A"/>
    <property type="match status" value="1"/>
</dbReference>
<dbReference type="Gene3D" id="3.30.1120.10">
    <property type="match status" value="1"/>
</dbReference>
<reference evidence="4" key="1">
    <citation type="submission" date="2016-10" db="EMBL/GenBank/DDBJ databases">
        <authorList>
            <person name="Varghese N."/>
            <person name="Submissions S."/>
        </authorList>
    </citation>
    <scope>NUCLEOTIDE SEQUENCE [LARGE SCALE GENOMIC DNA]</scope>
    <source>
        <strain evidence="4">IBRC-M 10760</strain>
    </source>
</reference>
<dbReference type="InterPro" id="IPR000917">
    <property type="entry name" value="Sulfatase_N"/>
</dbReference>
<keyword evidence="4" id="KW-1185">Reference proteome</keyword>
<dbReference type="CDD" id="cd16148">
    <property type="entry name" value="sulfatase_like"/>
    <property type="match status" value="1"/>
</dbReference>
<proteinExistence type="predicted"/>
<evidence type="ECO:0000259" key="2">
    <source>
        <dbReference type="Pfam" id="PF00884"/>
    </source>
</evidence>
<dbReference type="SUPFAM" id="SSF53649">
    <property type="entry name" value="Alkaline phosphatase-like"/>
    <property type="match status" value="1"/>
</dbReference>
<feature type="domain" description="Sulfatase N-terminal" evidence="2">
    <location>
        <begin position="4"/>
        <end position="341"/>
    </location>
</feature>
<dbReference type="PANTHER" id="PTHR43751">
    <property type="entry name" value="SULFATASE"/>
    <property type="match status" value="1"/>
</dbReference>
<dbReference type="OrthoDB" id="3164at2157"/>
<organism evidence="3 4">
    <name type="scientific">Halorientalis regularis</name>
    <dbReference type="NCBI Taxonomy" id="660518"/>
    <lineage>
        <taxon>Archaea</taxon>
        <taxon>Methanobacteriati</taxon>
        <taxon>Methanobacteriota</taxon>
        <taxon>Stenosarchaea group</taxon>
        <taxon>Halobacteria</taxon>
        <taxon>Halobacteriales</taxon>
        <taxon>Haloarculaceae</taxon>
        <taxon>Halorientalis</taxon>
    </lineage>
</organism>
<dbReference type="AlphaFoldDB" id="A0A1G7FYJ2"/>
<dbReference type="Proteomes" id="UP000199076">
    <property type="component" value="Unassembled WGS sequence"/>
</dbReference>
<dbReference type="PANTHER" id="PTHR43751:SF3">
    <property type="entry name" value="SULFATASE N-TERMINAL DOMAIN-CONTAINING PROTEIN"/>
    <property type="match status" value="1"/>
</dbReference>
<feature type="region of interest" description="Disordered" evidence="1">
    <location>
        <begin position="419"/>
        <end position="448"/>
    </location>
</feature>
<evidence type="ECO:0000256" key="1">
    <source>
        <dbReference type="SAM" id="MobiDB-lite"/>
    </source>
</evidence>
<gene>
    <name evidence="3" type="ORF">SAMN05216218_101408</name>
</gene>
<name>A0A1G7FYJ2_9EURY</name>
<evidence type="ECO:0000313" key="3">
    <source>
        <dbReference type="EMBL" id="SDE80890.1"/>
    </source>
</evidence>
<dbReference type="Pfam" id="PF00884">
    <property type="entry name" value="Sulfatase"/>
    <property type="match status" value="1"/>
</dbReference>
<accession>A0A1G7FYJ2</accession>
<evidence type="ECO:0000313" key="4">
    <source>
        <dbReference type="Proteomes" id="UP000199076"/>
    </source>
</evidence>
<dbReference type="RefSeq" id="WP_092687284.1">
    <property type="nucleotide sequence ID" value="NZ_FNBK01000001.1"/>
</dbReference>
<dbReference type="InterPro" id="IPR052701">
    <property type="entry name" value="GAG_Ulvan_Degrading_Sulfatases"/>
</dbReference>
<dbReference type="InterPro" id="IPR017850">
    <property type="entry name" value="Alkaline_phosphatase_core_sf"/>
</dbReference>
<sequence length="462" mass="52725">MKTLLLTVDALRADHLGQYGYERDTMPVLDELTGAGTRFESAFSNGTYTRISVPSFQTSRYLAYENLDAIPKLAPTLESGGTETAVIGTQTGIGLVHGGFEYGETIDLGRDENFDEANADRPLTELIGYRVNKVATWISQQLQRRGADRLYDVLKRPYRRLYPETPFEHSGYTSAEVVTDRVIDWFEETDREDFFLWVHYMEAHRPYGVHDDDPAYHDGTVEQECVRELMKTAGTNPDAISESERQLLVDLYDSDVRYCSRHIARLFDYLRDRGLWDETNLLFSSDHGEEFYEHGKYFHRNYPYDELIHVPLIAKRADDPAGGATVTEQRQLLDLAPTICQFHGLDPDAYDFQGTPLFEGDGREVVTLGQPNDRDPAVAVRHDGWKYIDTGEGERLYDLTADPAETENVVDDNPDVAARLARPIPDSVLDRDVEDPREPEDEVDREQLEALGYMELREEEES</sequence>